<dbReference type="GO" id="GO:0016747">
    <property type="term" value="F:acyltransferase activity, transferring groups other than amino-acyl groups"/>
    <property type="evidence" value="ECO:0007669"/>
    <property type="project" value="InterPro"/>
</dbReference>
<dbReference type="AlphaFoldDB" id="A0A4Q1HIQ9"/>
<evidence type="ECO:0000259" key="1">
    <source>
        <dbReference type="PROSITE" id="PS51186"/>
    </source>
</evidence>
<dbReference type="Proteomes" id="UP000290849">
    <property type="component" value="Unassembled WGS sequence"/>
</dbReference>
<dbReference type="EMBL" id="PYAL01000004">
    <property type="protein sequence ID" value="RXN88019.1"/>
    <property type="molecule type" value="Genomic_DNA"/>
</dbReference>
<keyword evidence="3" id="KW-1185">Reference proteome</keyword>
<dbReference type="Gene3D" id="3.40.630.30">
    <property type="match status" value="1"/>
</dbReference>
<comment type="caution">
    <text evidence="2">The sequence shown here is derived from an EMBL/GenBank/DDBJ whole genome shotgun (WGS) entry which is preliminary data.</text>
</comment>
<name>A0A4Q1HIQ9_9BURK</name>
<dbReference type="SUPFAM" id="SSF55729">
    <property type="entry name" value="Acyl-CoA N-acyltransferases (Nat)"/>
    <property type="match status" value="1"/>
</dbReference>
<proteinExistence type="predicted"/>
<dbReference type="InterPro" id="IPR016181">
    <property type="entry name" value="Acyl_CoA_acyltransferase"/>
</dbReference>
<accession>A0A4Q1HIQ9</accession>
<organism evidence="2 3">
    <name type="scientific">Achromobacter aloeverae</name>
    <dbReference type="NCBI Taxonomy" id="1750518"/>
    <lineage>
        <taxon>Bacteria</taxon>
        <taxon>Pseudomonadati</taxon>
        <taxon>Pseudomonadota</taxon>
        <taxon>Betaproteobacteria</taxon>
        <taxon>Burkholderiales</taxon>
        <taxon>Alcaligenaceae</taxon>
        <taxon>Achromobacter</taxon>
    </lineage>
</organism>
<protein>
    <recommendedName>
        <fullName evidence="1">N-acetyltransferase domain-containing protein</fullName>
    </recommendedName>
</protein>
<dbReference type="PROSITE" id="PS51186">
    <property type="entry name" value="GNAT"/>
    <property type="match status" value="1"/>
</dbReference>
<gene>
    <name evidence="2" type="ORF">C7R54_15700</name>
</gene>
<dbReference type="RefSeq" id="WP_129151387.1">
    <property type="nucleotide sequence ID" value="NZ_JBHSDO010000011.1"/>
</dbReference>
<reference evidence="2 3" key="1">
    <citation type="journal article" date="2017" name="Int. J. Syst. Evol. Microbiol.">
        <title>Achromobacter aloeverae sp. nov., isolated from the root of Aloe vera (L.) Burm.f.</title>
        <authorList>
            <person name="Kuncharoen N."/>
            <person name="Muramatsu Y."/>
            <person name="Shibata C."/>
            <person name="Kamakura Y."/>
            <person name="Nakagawa Y."/>
            <person name="Tanasupawat S."/>
        </authorList>
    </citation>
    <scope>NUCLEOTIDE SEQUENCE [LARGE SCALE GENOMIC DNA]</scope>
    <source>
        <strain evidence="2 3">AVA-1</strain>
    </source>
</reference>
<feature type="domain" description="N-acetyltransferase" evidence="1">
    <location>
        <begin position="4"/>
        <end position="151"/>
    </location>
</feature>
<evidence type="ECO:0000313" key="3">
    <source>
        <dbReference type="Proteomes" id="UP000290849"/>
    </source>
</evidence>
<sequence>MLTAQVESLTERLEEMKPLFPLHWEELALNKDKVPLDPQYGLYLDRDARGEVLFVTVRDKGELVGYFVGFVAPGLHYQTCLTCHMDILYLRQDKRGAMGGVLLLNAVKAEAKRRGVQRMFVGTKAHKDIGRLFERLGFSHVETTYSAWLGD</sequence>
<dbReference type="InterPro" id="IPR000182">
    <property type="entry name" value="GNAT_dom"/>
</dbReference>
<evidence type="ECO:0000313" key="2">
    <source>
        <dbReference type="EMBL" id="RXN88019.1"/>
    </source>
</evidence>
<dbReference type="OrthoDB" id="9152593at2"/>
<dbReference type="Pfam" id="PF00583">
    <property type="entry name" value="Acetyltransf_1"/>
    <property type="match status" value="1"/>
</dbReference>